<feature type="domain" description="Glycosyltransferase subfamily 4-like N-terminal" evidence="5">
    <location>
        <begin position="58"/>
        <end position="207"/>
    </location>
</feature>
<keyword evidence="2" id="KW-0328">Glycosyltransferase</keyword>
<dbReference type="Pfam" id="PF13579">
    <property type="entry name" value="Glyco_trans_4_4"/>
    <property type="match status" value="1"/>
</dbReference>
<evidence type="ECO:0000259" key="4">
    <source>
        <dbReference type="Pfam" id="PF00534"/>
    </source>
</evidence>
<protein>
    <submittedName>
        <fullName evidence="6">Glycosyltransferase involved in cell wall bisynthesis</fullName>
    </submittedName>
</protein>
<accession>A0A1H3IKB8</accession>
<dbReference type="PANTHER" id="PTHR12526:SF640">
    <property type="entry name" value="COLANIC ACID BIOSYNTHESIS GLYCOSYLTRANSFERASE WCAL-RELATED"/>
    <property type="match status" value="1"/>
</dbReference>
<dbReference type="InterPro" id="IPR001296">
    <property type="entry name" value="Glyco_trans_1"/>
</dbReference>
<organism evidence="6 7">
    <name type="scientific">Citreimonas salinaria</name>
    <dbReference type="NCBI Taxonomy" id="321339"/>
    <lineage>
        <taxon>Bacteria</taxon>
        <taxon>Pseudomonadati</taxon>
        <taxon>Pseudomonadota</taxon>
        <taxon>Alphaproteobacteria</taxon>
        <taxon>Rhodobacterales</taxon>
        <taxon>Roseobacteraceae</taxon>
        <taxon>Citreimonas</taxon>
    </lineage>
</organism>
<dbReference type="InterPro" id="IPR028098">
    <property type="entry name" value="Glyco_trans_4-like_N"/>
</dbReference>
<dbReference type="PANTHER" id="PTHR12526">
    <property type="entry name" value="GLYCOSYLTRANSFERASE"/>
    <property type="match status" value="1"/>
</dbReference>
<gene>
    <name evidence="6" type="ORF">SAMN05444340_10580</name>
</gene>
<comment type="similarity">
    <text evidence="1">Belongs to the glycosyltransferase group 1 family. Glycosyltransferase 4 subfamily.</text>
</comment>
<evidence type="ECO:0000313" key="7">
    <source>
        <dbReference type="Proteomes" id="UP000199286"/>
    </source>
</evidence>
<reference evidence="6 7" key="1">
    <citation type="submission" date="2016-10" db="EMBL/GenBank/DDBJ databases">
        <authorList>
            <person name="de Groot N.N."/>
        </authorList>
    </citation>
    <scope>NUCLEOTIDE SEQUENCE [LARGE SCALE GENOMIC DNA]</scope>
    <source>
        <strain evidence="6 7">DSM 26880</strain>
    </source>
</reference>
<dbReference type="EMBL" id="FNPF01000005">
    <property type="protein sequence ID" value="SDY27274.1"/>
    <property type="molecule type" value="Genomic_DNA"/>
</dbReference>
<evidence type="ECO:0000256" key="3">
    <source>
        <dbReference type="ARBA" id="ARBA00022679"/>
    </source>
</evidence>
<proteinExistence type="inferred from homology"/>
<sequence>MSHRGTPPRRLLLPRLDLPAPAPYEDPMRTAIATSDYFVLGETFINRHIEHIFGGDTVVIAGRHNGQDPYGKPLFVRRAPLSPRDRLSAPFAALTGAALHGTSRLPFGDNRRHLAEFLRAQKVEAILAEFGTQALVVAKLGNDLGIPVFSYWRGTDASRALRSRQRVRSYRLMMPRLAGIFSVSQFLLDNLAAHGVTHPNAHVVPSGVDVRRFAPAEKVRGSCLAVGRMVEKKAPQVTLRAFSAAAKGREAHLTFIGDGPLLEPCRALATELGVGDRVTFTGALPHDSVRDHLTRTEIFLQHSVTAKDGNTEGLPTAIQEALACGCITLSTRHAGIPEAVEDGVNGLLVDEWDEAGFAERLGALLDTADRSAMSRAARETAVARFDNAALIGRVEAVMCDTVNG</sequence>
<evidence type="ECO:0000313" key="6">
    <source>
        <dbReference type="EMBL" id="SDY27274.1"/>
    </source>
</evidence>
<dbReference type="AlphaFoldDB" id="A0A1H3IKB8"/>
<dbReference type="Gene3D" id="3.40.50.2000">
    <property type="entry name" value="Glycogen Phosphorylase B"/>
    <property type="match status" value="2"/>
</dbReference>
<evidence type="ECO:0000256" key="1">
    <source>
        <dbReference type="ARBA" id="ARBA00009481"/>
    </source>
</evidence>
<name>A0A1H3IKB8_9RHOB</name>
<dbReference type="GO" id="GO:0016757">
    <property type="term" value="F:glycosyltransferase activity"/>
    <property type="evidence" value="ECO:0007669"/>
    <property type="project" value="UniProtKB-KW"/>
</dbReference>
<keyword evidence="3 6" id="KW-0808">Transferase</keyword>
<evidence type="ECO:0000256" key="2">
    <source>
        <dbReference type="ARBA" id="ARBA00022676"/>
    </source>
</evidence>
<evidence type="ECO:0000259" key="5">
    <source>
        <dbReference type="Pfam" id="PF13579"/>
    </source>
</evidence>
<keyword evidence="7" id="KW-1185">Reference proteome</keyword>
<dbReference type="SUPFAM" id="SSF53756">
    <property type="entry name" value="UDP-Glycosyltransferase/glycogen phosphorylase"/>
    <property type="match status" value="1"/>
</dbReference>
<dbReference type="Pfam" id="PF00534">
    <property type="entry name" value="Glycos_transf_1"/>
    <property type="match status" value="1"/>
</dbReference>
<dbReference type="Proteomes" id="UP000199286">
    <property type="component" value="Unassembled WGS sequence"/>
</dbReference>
<feature type="domain" description="Glycosyl transferase family 1" evidence="4">
    <location>
        <begin position="224"/>
        <end position="379"/>
    </location>
</feature>
<dbReference type="STRING" id="321339.SAMN05444340_10580"/>